<keyword evidence="4" id="KW-0902">Two-component regulatory system</keyword>
<keyword evidence="1 7" id="KW-0597">Phosphoprotein</keyword>
<dbReference type="Gene3D" id="3.40.50.2300">
    <property type="match status" value="1"/>
</dbReference>
<feature type="domain" description="Response regulatory" evidence="9">
    <location>
        <begin position="5"/>
        <end position="119"/>
    </location>
</feature>
<sequence>MKAFKILFVDDDKDILFIVEKFLSRQGYNVTVADNGIEALELVKQKNFDIVFTDFKMPEFDGLELLAAIKEYRPETEVVIVTGYGTMESAVKAMKFGSYDYIQKPFKLDSLKALIDRVIEEKRFRDQNIILKRRIKDGQRHRYDELVGMSLKMQEVYETIDRVSMSNLFVMIRGESGTGKELAARVIHNRSNRHNKPFVPVNCSSVDEGIPESRLFDHIVGLLEMSKGGTIYLDEVSDITPTLQLKLLQVLKEKRLGLEETSKESAIDARVISASKADLEEAIKNGEIRKDLFDLLNGAKIIMPPLRERKEDICLLLNHFLYQFNKKTPRKIGSVSPQTMDILLDYHWPGNIIQFHSVIERAFATGVEGTIEPDDLPKEIRTFGEASKKKRLH</sequence>
<evidence type="ECO:0000256" key="2">
    <source>
        <dbReference type="ARBA" id="ARBA00022741"/>
    </source>
</evidence>
<dbReference type="Gene3D" id="3.40.50.300">
    <property type="entry name" value="P-loop containing nucleotide triphosphate hydrolases"/>
    <property type="match status" value="1"/>
</dbReference>
<evidence type="ECO:0000256" key="3">
    <source>
        <dbReference type="ARBA" id="ARBA00022840"/>
    </source>
</evidence>
<gene>
    <name evidence="10" type="ORF">PITCH_A350043</name>
</gene>
<dbReference type="SUPFAM" id="SSF52172">
    <property type="entry name" value="CheY-like"/>
    <property type="match status" value="1"/>
</dbReference>
<evidence type="ECO:0000259" key="8">
    <source>
        <dbReference type="PROSITE" id="PS50045"/>
    </source>
</evidence>
<dbReference type="PROSITE" id="PS50110">
    <property type="entry name" value="RESPONSE_REGULATORY"/>
    <property type="match status" value="1"/>
</dbReference>
<dbReference type="GO" id="GO:0000160">
    <property type="term" value="P:phosphorelay signal transduction system"/>
    <property type="evidence" value="ECO:0007669"/>
    <property type="project" value="UniProtKB-KW"/>
</dbReference>
<dbReference type="AlphaFoldDB" id="A0A445MZ98"/>
<accession>A0A445MZ98</accession>
<evidence type="ECO:0000256" key="4">
    <source>
        <dbReference type="ARBA" id="ARBA00023012"/>
    </source>
</evidence>
<feature type="modified residue" description="4-aspartylphosphate" evidence="7">
    <location>
        <position position="54"/>
    </location>
</feature>
<dbReference type="SUPFAM" id="SSF52540">
    <property type="entry name" value="P-loop containing nucleoside triphosphate hydrolases"/>
    <property type="match status" value="1"/>
</dbReference>
<name>A0A445MZ98_9BACT</name>
<proteinExistence type="predicted"/>
<keyword evidence="6" id="KW-0804">Transcription</keyword>
<keyword evidence="5" id="KW-0805">Transcription regulation</keyword>
<evidence type="ECO:0000256" key="6">
    <source>
        <dbReference type="ARBA" id="ARBA00023163"/>
    </source>
</evidence>
<organism evidence="10">
    <name type="scientific">uncultured Desulfobacterium sp</name>
    <dbReference type="NCBI Taxonomy" id="201089"/>
    <lineage>
        <taxon>Bacteria</taxon>
        <taxon>Pseudomonadati</taxon>
        <taxon>Thermodesulfobacteriota</taxon>
        <taxon>Desulfobacteria</taxon>
        <taxon>Desulfobacterales</taxon>
        <taxon>Desulfobacteriaceae</taxon>
        <taxon>Desulfobacterium</taxon>
        <taxon>environmental samples</taxon>
    </lineage>
</organism>
<dbReference type="PANTHER" id="PTHR32071">
    <property type="entry name" value="TRANSCRIPTIONAL REGULATORY PROTEIN"/>
    <property type="match status" value="1"/>
</dbReference>
<keyword evidence="3" id="KW-0067">ATP-binding</keyword>
<dbReference type="PROSITE" id="PS50045">
    <property type="entry name" value="SIGMA54_INTERACT_4"/>
    <property type="match status" value="1"/>
</dbReference>
<dbReference type="SMART" id="SM00448">
    <property type="entry name" value="REC"/>
    <property type="match status" value="1"/>
</dbReference>
<feature type="domain" description="Sigma-54 factor interaction" evidence="8">
    <location>
        <begin position="146"/>
        <end position="364"/>
    </location>
</feature>
<evidence type="ECO:0000256" key="1">
    <source>
        <dbReference type="ARBA" id="ARBA00022553"/>
    </source>
</evidence>
<dbReference type="GO" id="GO:0005524">
    <property type="term" value="F:ATP binding"/>
    <property type="evidence" value="ECO:0007669"/>
    <property type="project" value="UniProtKB-KW"/>
</dbReference>
<evidence type="ECO:0000259" key="9">
    <source>
        <dbReference type="PROSITE" id="PS50110"/>
    </source>
</evidence>
<evidence type="ECO:0000256" key="5">
    <source>
        <dbReference type="ARBA" id="ARBA00023015"/>
    </source>
</evidence>
<protein>
    <submittedName>
        <fullName evidence="10">Two component, sigma54 specific, transcriptional regulator, Fis family</fullName>
    </submittedName>
</protein>
<keyword evidence="2" id="KW-0547">Nucleotide-binding</keyword>
<dbReference type="Pfam" id="PF00072">
    <property type="entry name" value="Response_reg"/>
    <property type="match status" value="1"/>
</dbReference>
<dbReference type="FunFam" id="3.40.50.2300:FF:000018">
    <property type="entry name" value="DNA-binding transcriptional regulator NtrC"/>
    <property type="match status" value="1"/>
</dbReference>
<dbReference type="InterPro" id="IPR002078">
    <property type="entry name" value="Sigma_54_int"/>
</dbReference>
<dbReference type="InterPro" id="IPR011006">
    <property type="entry name" value="CheY-like_superfamily"/>
</dbReference>
<dbReference type="CDD" id="cd00009">
    <property type="entry name" value="AAA"/>
    <property type="match status" value="1"/>
</dbReference>
<dbReference type="EMBL" id="OJIN01000176">
    <property type="protein sequence ID" value="SPD74834.1"/>
    <property type="molecule type" value="Genomic_DNA"/>
</dbReference>
<evidence type="ECO:0000256" key="7">
    <source>
        <dbReference type="PROSITE-ProRule" id="PRU00169"/>
    </source>
</evidence>
<reference evidence="10" key="1">
    <citation type="submission" date="2018-01" db="EMBL/GenBank/DDBJ databases">
        <authorList>
            <person name="Regsiter A."/>
            <person name="William W."/>
        </authorList>
    </citation>
    <scope>NUCLEOTIDE SEQUENCE</scope>
    <source>
        <strain evidence="10">TRIP AH-1</strain>
    </source>
</reference>
<dbReference type="InterPro" id="IPR058031">
    <property type="entry name" value="AAA_lid_NorR"/>
</dbReference>
<evidence type="ECO:0000313" key="10">
    <source>
        <dbReference type="EMBL" id="SPD74834.1"/>
    </source>
</evidence>
<dbReference type="Gene3D" id="1.10.8.60">
    <property type="match status" value="1"/>
</dbReference>
<dbReference type="Pfam" id="PF00158">
    <property type="entry name" value="Sigma54_activat"/>
    <property type="match status" value="1"/>
</dbReference>
<dbReference type="GO" id="GO:0006355">
    <property type="term" value="P:regulation of DNA-templated transcription"/>
    <property type="evidence" value="ECO:0007669"/>
    <property type="project" value="InterPro"/>
</dbReference>
<dbReference type="PANTHER" id="PTHR32071:SF119">
    <property type="entry name" value="SIGMA L-DEPENDENT TRANSCRIPTIONAL REGULATOR YPLP-RELATED"/>
    <property type="match status" value="1"/>
</dbReference>
<dbReference type="InterPro" id="IPR001789">
    <property type="entry name" value="Sig_transdc_resp-reg_receiver"/>
</dbReference>
<dbReference type="InterPro" id="IPR027417">
    <property type="entry name" value="P-loop_NTPase"/>
</dbReference>
<dbReference type="Pfam" id="PF25601">
    <property type="entry name" value="AAA_lid_14"/>
    <property type="match status" value="1"/>
</dbReference>